<feature type="region of interest" description="Disordered" evidence="2">
    <location>
        <begin position="226"/>
        <end position="267"/>
    </location>
</feature>
<dbReference type="PANTHER" id="PTHR45615">
    <property type="entry name" value="MYOSIN HEAVY CHAIN, NON-MUSCLE"/>
    <property type="match status" value="1"/>
</dbReference>
<feature type="compositionally biased region" description="Basic and acidic residues" evidence="2">
    <location>
        <begin position="1"/>
        <end position="11"/>
    </location>
</feature>
<feature type="coiled-coil region" evidence="1">
    <location>
        <begin position="1875"/>
        <end position="1917"/>
    </location>
</feature>
<feature type="compositionally biased region" description="Basic and acidic residues" evidence="2">
    <location>
        <begin position="2353"/>
        <end position="2380"/>
    </location>
</feature>
<evidence type="ECO:0000256" key="1">
    <source>
        <dbReference type="SAM" id="Coils"/>
    </source>
</evidence>
<dbReference type="OrthoDB" id="5423371at2759"/>
<name>A0A6A6NU36_9PEZI</name>
<proteinExistence type="predicted"/>
<feature type="coiled-coil region" evidence="1">
    <location>
        <begin position="1095"/>
        <end position="1122"/>
    </location>
</feature>
<feature type="compositionally biased region" description="Polar residues" evidence="2">
    <location>
        <begin position="52"/>
        <end position="61"/>
    </location>
</feature>
<feature type="region of interest" description="Disordered" evidence="2">
    <location>
        <begin position="2165"/>
        <end position="2396"/>
    </location>
</feature>
<feature type="compositionally biased region" description="Low complexity" evidence="2">
    <location>
        <begin position="2176"/>
        <end position="2193"/>
    </location>
</feature>
<evidence type="ECO:0008006" key="5">
    <source>
        <dbReference type="Google" id="ProtNLM"/>
    </source>
</evidence>
<feature type="region of interest" description="Disordered" evidence="2">
    <location>
        <begin position="2098"/>
        <end position="2131"/>
    </location>
</feature>
<protein>
    <recommendedName>
        <fullName evidence="5">Transport protein USO1</fullName>
    </recommendedName>
</protein>
<evidence type="ECO:0000313" key="3">
    <source>
        <dbReference type="EMBL" id="KAF2455280.1"/>
    </source>
</evidence>
<feature type="compositionally biased region" description="Polar residues" evidence="2">
    <location>
        <begin position="2165"/>
        <end position="2175"/>
    </location>
</feature>
<feature type="coiled-coil region" evidence="1">
    <location>
        <begin position="1286"/>
        <end position="1339"/>
    </location>
</feature>
<feature type="compositionally biased region" description="Low complexity" evidence="2">
    <location>
        <begin position="237"/>
        <end position="266"/>
    </location>
</feature>
<feature type="compositionally biased region" description="Polar residues" evidence="2">
    <location>
        <begin position="166"/>
        <end position="181"/>
    </location>
</feature>
<evidence type="ECO:0000313" key="4">
    <source>
        <dbReference type="Proteomes" id="UP000799766"/>
    </source>
</evidence>
<keyword evidence="1" id="KW-0175">Coiled coil</keyword>
<feature type="compositionally biased region" description="Polar residues" evidence="2">
    <location>
        <begin position="2114"/>
        <end position="2131"/>
    </location>
</feature>
<organism evidence="3 4">
    <name type="scientific">Lineolata rhizophorae</name>
    <dbReference type="NCBI Taxonomy" id="578093"/>
    <lineage>
        <taxon>Eukaryota</taxon>
        <taxon>Fungi</taxon>
        <taxon>Dikarya</taxon>
        <taxon>Ascomycota</taxon>
        <taxon>Pezizomycotina</taxon>
        <taxon>Dothideomycetes</taxon>
        <taxon>Dothideomycetes incertae sedis</taxon>
        <taxon>Lineolatales</taxon>
        <taxon>Lineolataceae</taxon>
        <taxon>Lineolata</taxon>
    </lineage>
</organism>
<feature type="compositionally biased region" description="Basic residues" evidence="2">
    <location>
        <begin position="2099"/>
        <end position="2112"/>
    </location>
</feature>
<feature type="compositionally biased region" description="Low complexity" evidence="2">
    <location>
        <begin position="519"/>
        <end position="538"/>
    </location>
</feature>
<feature type="region of interest" description="Disordered" evidence="2">
    <location>
        <begin position="1"/>
        <end position="93"/>
    </location>
</feature>
<feature type="compositionally biased region" description="Acidic residues" evidence="2">
    <location>
        <begin position="2323"/>
        <end position="2336"/>
    </location>
</feature>
<dbReference type="Proteomes" id="UP000799766">
    <property type="component" value="Unassembled WGS sequence"/>
</dbReference>
<feature type="compositionally biased region" description="Basic and acidic residues" evidence="2">
    <location>
        <begin position="2270"/>
        <end position="2279"/>
    </location>
</feature>
<feature type="compositionally biased region" description="Polar residues" evidence="2">
    <location>
        <begin position="552"/>
        <end position="563"/>
    </location>
</feature>
<dbReference type="PANTHER" id="PTHR45615:SF80">
    <property type="entry name" value="GRIP DOMAIN-CONTAINING PROTEIN"/>
    <property type="match status" value="1"/>
</dbReference>
<feature type="compositionally biased region" description="Polar residues" evidence="2">
    <location>
        <begin position="2280"/>
        <end position="2299"/>
    </location>
</feature>
<feature type="compositionally biased region" description="Gly residues" evidence="2">
    <location>
        <begin position="364"/>
        <end position="381"/>
    </location>
</feature>
<feature type="compositionally biased region" description="Basic and acidic residues" evidence="2">
    <location>
        <begin position="135"/>
        <end position="147"/>
    </location>
</feature>
<feature type="coiled-coil region" evidence="1">
    <location>
        <begin position="1986"/>
        <end position="2058"/>
    </location>
</feature>
<accession>A0A6A6NU36</accession>
<sequence>MDRDGSRDRGLGAKHQHSFSDASSRLPMWDSSDPDRAPPPLPLNPHPSSPSTTRANTSSTIAAAAKALEDKARESLPASAQGAYTTNRMESPDRSLIRGAHHKRMQTLPHNSVRDLRSFLDSTAQGSSSNNNTRSPERSRERSRERTATTPTPGSRGVEHDRDYLSPTSPDKSATSPTRHGTPTPAGRDMYPRPSTRSAHKAILGEHTPPSATMLALQTMPVRDFNEPLFGATHSGANGASSPSKESSNNSNNTNNNANTTSNPTPHTIDAISAQILSLTTIATSLQKEMSQLSRRSKDNATDLITLKEATNSRDEDIRNTLRELVASVNASITSASHNVSSMLNNAGATGANGGISRANSGLSAGGAGQAGSGAAAGQGGASTPQSQAKSFSLPRIPSPASFSLLDERLCGSPSPFSVEGAASVAMLEKIIREMVTKDGQERLLSQLSQLFEKASRESGETAKETARKVSQLVDFMKDGAAVSAAAAGVAGAARAAQSSSALVRHRGESLADGGGAAPPGANGAPHSSSASSSSSGPIARTSREMNPPLSVFSTSGDSQKPYSSPKAADFVSADMLKLLRKIKDSVTESGGMTAEVKAMIRDLRAETLGMGRDLGRKVDEFLAARNGGNSHLAIEDGVESRTKEDLTRIVHEGVAELKNHMDRVIREKRRQSGSSTIISKSSVDNDEVYRVVKHALAERGLDRDMVDDSNTRAVAAPGLDRDSILNAVREAYEAYKPDIEVQQFGLERDEILDCLREGLEDYRTNHGAATTDNQPVSREEIMEAVQEAMQNFRPPQLMAEAQEIREEMLAAFRECLDDFKFPTQSQNAVAIHGDEINKNDIIEAVREGLALYAPNVTDREIDINRDDLFEAVRAGLEGSNTPFGSYGERVVNQLHGLVEQMREGFKDYSSASGRDSEQILDAMKDGLESLRTSVESYVDRAQDVTGKDEILESIRTGLESLRSDLESVVTDGLKSGGDGHKELLDYIKSEFEHLHESMGSMGSQVGPVSTSTQDKEEILAALDSAFDDIKQNMGTKSLVDDSNEDLEEAMKEEFEQLRKDVLEGTASQKGEILVAIEEGMDSILSRLDGKGPANVSTEDALNEMREELAHLRSTIASTMVREGSEGSTEIMESIRESLEALRGHIASDQGATAKEMMDSVQQELEKLRDGLGSSVVRGGGSSQLDKEELIETLRSTLDDMKSEASRSSVDSGINEEVLEAIRGEFETLRHTLAASVANRNNNHADMEEMHDTLRVGLDDVRSAVDKGISRLDNPDRQMSADGVLLDAINEGVDSLKSAIKEAAKEPIENDVTIQYEILDTLKTNMATLQADIDSLKGRKPLNEEGGAVLSGNEVVLAEDGESLAREAPGAVQENALNRNDLKDMEVLLAQLQIKVEAMDANIQNGPTSAPPPTEPAPGSVLKEDLTSIEEILKNLQDAVADVAAKERASTEDVAKKEDTDAIETLLRNTKAKLDEMTFPDPTTVPTKDQIDTVEAVVKSTNEVLDGLASRIDEKAATKMDVAVVETLVGDVKTAIEELKTAAPSDDENKPVTKTDVEVLFDMYAEIKTKFDDLVPRTDIDALSGLILDFREGFDKQKDKYDEDVKEAGVAMEQRRIESETIVESMSHVKRMIDEVKDEIKEKMEESGASVFGLGDTIKSLEDTIGSNFNITADVKELMETVNREFERANGSIEGLKADQDERTSGILEKHEEIKAALFEQIVQKLDERFDTIMSKYDDAQAAAETQAKTVEEKTSEQTEILSGTKSMAEELKVTIDTLGTSIMELGTTFNESTDKMSGDSKTVFERIGETFGKLDKIEGTVDTISGFIDKVDQHRGESKAEHDQIRDEVAKAVDILNSLQGETSEHNPKVIMALRELQAVVNQHFEQSQQAQETAAEQARAVLEDAKARTEEIKDSFSALPNLLPPPPPAPEPIEKYDDSAVKEKLEQIMETISDSAKATAQMERLEQIHQQVVATASEVSQFIANQQKMILEEHENKEKEAEELSLLIERRHTQKEQLDLEIHGLNGEKESLQAVVEALRAEKDALAEEKRRYSADISSMRTAVEIRREELHMMDSKAHALEQRIMEGFVNQSRLAAQRKAKTPKAKKPQRAPSNASHSTVSSLQPNSNPLAMALKTRPTVQRSNATANPAARRIFSLNQISSNVPNGAQGYNSATSSSLSSMRRSNSVKSQNGARKPSWHSRRSLSTLDKENTLDEEASEGEASEHGGESDAGTERRFSIQTGTATESNLQYGPESLDESVATESVTDDRATDRRTSYTGESELTYSTGSYITGSDVTGADRRTSYGSTVRSTLGGLDGTIEEEEVSDPDETAEDHHEDAEPGGGEEEEHTPNAKERRPQESEGKTDPDEVGHKEIVVYDAPSDSGLGSEIPTAAALSGSEADYFRKGGEQSVGT</sequence>
<feature type="region of interest" description="Disordered" evidence="2">
    <location>
        <begin position="363"/>
        <end position="394"/>
    </location>
</feature>
<keyword evidence="4" id="KW-1185">Reference proteome</keyword>
<reference evidence="3" key="1">
    <citation type="journal article" date="2020" name="Stud. Mycol.">
        <title>101 Dothideomycetes genomes: a test case for predicting lifestyles and emergence of pathogens.</title>
        <authorList>
            <person name="Haridas S."/>
            <person name="Albert R."/>
            <person name="Binder M."/>
            <person name="Bloem J."/>
            <person name="Labutti K."/>
            <person name="Salamov A."/>
            <person name="Andreopoulos B."/>
            <person name="Baker S."/>
            <person name="Barry K."/>
            <person name="Bills G."/>
            <person name="Bluhm B."/>
            <person name="Cannon C."/>
            <person name="Castanera R."/>
            <person name="Culley D."/>
            <person name="Daum C."/>
            <person name="Ezra D."/>
            <person name="Gonzalez J."/>
            <person name="Henrissat B."/>
            <person name="Kuo A."/>
            <person name="Liang C."/>
            <person name="Lipzen A."/>
            <person name="Lutzoni F."/>
            <person name="Magnuson J."/>
            <person name="Mondo S."/>
            <person name="Nolan M."/>
            <person name="Ohm R."/>
            <person name="Pangilinan J."/>
            <person name="Park H.-J."/>
            <person name="Ramirez L."/>
            <person name="Alfaro M."/>
            <person name="Sun H."/>
            <person name="Tritt A."/>
            <person name="Yoshinaga Y."/>
            <person name="Zwiers L.-H."/>
            <person name="Turgeon B."/>
            <person name="Goodwin S."/>
            <person name="Spatafora J."/>
            <person name="Crous P."/>
            <person name="Grigoriev I."/>
        </authorList>
    </citation>
    <scope>NUCLEOTIDE SEQUENCE</scope>
    <source>
        <strain evidence="3">ATCC 16933</strain>
    </source>
</reference>
<feature type="region of interest" description="Disordered" evidence="2">
    <location>
        <begin position="504"/>
        <end position="567"/>
    </location>
</feature>
<feature type="compositionally biased region" description="Basic and acidic residues" evidence="2">
    <location>
        <begin position="2226"/>
        <end position="2241"/>
    </location>
</feature>
<dbReference type="EMBL" id="MU001687">
    <property type="protein sequence ID" value="KAF2455280.1"/>
    <property type="molecule type" value="Genomic_DNA"/>
</dbReference>
<feature type="region of interest" description="Disordered" evidence="2">
    <location>
        <begin position="121"/>
        <end position="198"/>
    </location>
</feature>
<feature type="compositionally biased region" description="Pro residues" evidence="2">
    <location>
        <begin position="37"/>
        <end position="48"/>
    </location>
</feature>
<gene>
    <name evidence="3" type="ORF">BDY21DRAFT_72596</name>
</gene>
<evidence type="ECO:0000256" key="2">
    <source>
        <dbReference type="SAM" id="MobiDB-lite"/>
    </source>
</evidence>
<feature type="compositionally biased region" description="Polar residues" evidence="2">
    <location>
        <begin position="2242"/>
        <end position="2254"/>
    </location>
</feature>